<organism evidence="2 3">
    <name type="scientific">Myotis myotis</name>
    <name type="common">Greater mouse-eared bat</name>
    <name type="synonym">Vespertilio myotis</name>
    <dbReference type="NCBI Taxonomy" id="51298"/>
    <lineage>
        <taxon>Eukaryota</taxon>
        <taxon>Metazoa</taxon>
        <taxon>Chordata</taxon>
        <taxon>Craniata</taxon>
        <taxon>Vertebrata</taxon>
        <taxon>Euteleostomi</taxon>
        <taxon>Mammalia</taxon>
        <taxon>Eutheria</taxon>
        <taxon>Laurasiatheria</taxon>
        <taxon>Chiroptera</taxon>
        <taxon>Yangochiroptera</taxon>
        <taxon>Vespertilionidae</taxon>
        <taxon>Myotis</taxon>
    </lineage>
</organism>
<gene>
    <name evidence="2" type="ORF">mMyoMyo1_012135</name>
</gene>
<keyword evidence="3" id="KW-1185">Reference proteome</keyword>
<name>A0A7J7WHZ2_MYOMY</name>
<keyword evidence="1" id="KW-0175">Coiled coil</keyword>
<dbReference type="EMBL" id="JABWUV010000008">
    <property type="protein sequence ID" value="KAF6336946.1"/>
    <property type="molecule type" value="Genomic_DNA"/>
</dbReference>
<evidence type="ECO:0000313" key="2">
    <source>
        <dbReference type="EMBL" id="KAF6336946.1"/>
    </source>
</evidence>
<dbReference type="GO" id="GO:0006888">
    <property type="term" value="P:endoplasmic reticulum to Golgi vesicle-mediated transport"/>
    <property type="evidence" value="ECO:0007669"/>
    <property type="project" value="TreeGrafter"/>
</dbReference>
<protein>
    <submittedName>
        <fullName evidence="2">Uncharacterized protein</fullName>
    </submittedName>
</protein>
<dbReference type="GO" id="GO:0035459">
    <property type="term" value="P:vesicle cargo loading"/>
    <property type="evidence" value="ECO:0007669"/>
    <property type="project" value="TreeGrafter"/>
</dbReference>
<dbReference type="InterPro" id="IPR051500">
    <property type="entry name" value="cTAGE_MIA/OTOR"/>
</dbReference>
<dbReference type="GO" id="GO:0005789">
    <property type="term" value="C:endoplasmic reticulum membrane"/>
    <property type="evidence" value="ECO:0007669"/>
    <property type="project" value="TreeGrafter"/>
</dbReference>
<sequence length="162" mass="18845">MTDNLPQPTPPPDFLGDHLAHMKWQVEQGREAENGGHRILRSPVDLKGVPDDANFNVFLQSREKEHQKIARQLWEEKQVNEELTAQVTHLQIEEVPLQCENSNLQSEIHHLKMNPQMLPELQQDYICNLHRKMAEDMGKELEKGTSFYKKKTTETTFYEKGA</sequence>
<dbReference type="AlphaFoldDB" id="A0A7J7WHZ2"/>
<evidence type="ECO:0000256" key="1">
    <source>
        <dbReference type="ARBA" id="ARBA00023054"/>
    </source>
</evidence>
<proteinExistence type="predicted"/>
<comment type="caution">
    <text evidence="2">The sequence shown here is derived from an EMBL/GenBank/DDBJ whole genome shotgun (WGS) entry which is preliminary data.</text>
</comment>
<reference evidence="2 3" key="1">
    <citation type="journal article" date="2020" name="Nature">
        <title>Six reference-quality genomes reveal evolution of bat adaptations.</title>
        <authorList>
            <person name="Jebb D."/>
            <person name="Huang Z."/>
            <person name="Pippel M."/>
            <person name="Hughes G.M."/>
            <person name="Lavrichenko K."/>
            <person name="Devanna P."/>
            <person name="Winkler S."/>
            <person name="Jermiin L.S."/>
            <person name="Skirmuntt E.C."/>
            <person name="Katzourakis A."/>
            <person name="Burkitt-Gray L."/>
            <person name="Ray D.A."/>
            <person name="Sullivan K.A.M."/>
            <person name="Roscito J.G."/>
            <person name="Kirilenko B.M."/>
            <person name="Davalos L.M."/>
            <person name="Corthals A.P."/>
            <person name="Power M.L."/>
            <person name="Jones G."/>
            <person name="Ransome R.D."/>
            <person name="Dechmann D.K.N."/>
            <person name="Locatelli A.G."/>
            <person name="Puechmaille S.J."/>
            <person name="Fedrigo O."/>
            <person name="Jarvis E.D."/>
            <person name="Hiller M."/>
            <person name="Vernes S.C."/>
            <person name="Myers E.W."/>
            <person name="Teeling E.C."/>
        </authorList>
    </citation>
    <scope>NUCLEOTIDE SEQUENCE [LARGE SCALE GENOMIC DNA]</scope>
    <source>
        <strain evidence="2">MMyoMyo1</strain>
        <tissue evidence="2">Flight muscle</tissue>
    </source>
</reference>
<accession>A0A7J7WHZ2</accession>
<dbReference type="PANTHER" id="PTHR23158:SF59">
    <property type="match status" value="1"/>
</dbReference>
<evidence type="ECO:0000313" key="3">
    <source>
        <dbReference type="Proteomes" id="UP000527355"/>
    </source>
</evidence>
<dbReference type="PANTHER" id="PTHR23158">
    <property type="entry name" value="MELANOMA INHIBITORY ACTIVITY-RELATED"/>
    <property type="match status" value="1"/>
</dbReference>
<dbReference type="GO" id="GO:0070971">
    <property type="term" value="C:endoplasmic reticulum exit site"/>
    <property type="evidence" value="ECO:0007669"/>
    <property type="project" value="TreeGrafter"/>
</dbReference>
<dbReference type="GO" id="GO:0009306">
    <property type="term" value="P:protein secretion"/>
    <property type="evidence" value="ECO:0007669"/>
    <property type="project" value="TreeGrafter"/>
</dbReference>
<dbReference type="Proteomes" id="UP000527355">
    <property type="component" value="Unassembled WGS sequence"/>
</dbReference>